<keyword evidence="3" id="KW-1185">Reference proteome</keyword>
<feature type="compositionally biased region" description="Low complexity" evidence="1">
    <location>
        <begin position="246"/>
        <end position="269"/>
    </location>
</feature>
<dbReference type="Proteomes" id="UP000077315">
    <property type="component" value="Unassembled WGS sequence"/>
</dbReference>
<dbReference type="VEuPathDB" id="FungiDB:PHYBLDRAFT_172132"/>
<evidence type="ECO:0000313" key="2">
    <source>
        <dbReference type="EMBL" id="OAD69493.1"/>
    </source>
</evidence>
<evidence type="ECO:0000256" key="1">
    <source>
        <dbReference type="SAM" id="MobiDB-lite"/>
    </source>
</evidence>
<name>A0A162TSQ9_PHYB8</name>
<dbReference type="InParanoid" id="A0A162TSQ9"/>
<dbReference type="AlphaFoldDB" id="A0A162TSQ9"/>
<evidence type="ECO:0000313" key="3">
    <source>
        <dbReference type="Proteomes" id="UP000077315"/>
    </source>
</evidence>
<feature type="compositionally biased region" description="Polar residues" evidence="1">
    <location>
        <begin position="104"/>
        <end position="125"/>
    </location>
</feature>
<protein>
    <submittedName>
        <fullName evidence="2">Uncharacterized protein</fullName>
    </submittedName>
</protein>
<gene>
    <name evidence="2" type="ORF">PHYBLDRAFT_172132</name>
</gene>
<feature type="region of interest" description="Disordered" evidence="1">
    <location>
        <begin position="100"/>
        <end position="153"/>
    </location>
</feature>
<dbReference type="EMBL" id="KV440991">
    <property type="protein sequence ID" value="OAD69493.1"/>
    <property type="molecule type" value="Genomic_DNA"/>
</dbReference>
<dbReference type="GeneID" id="28997645"/>
<accession>A0A162TSQ9</accession>
<feature type="compositionally biased region" description="Pro residues" evidence="1">
    <location>
        <begin position="289"/>
        <end position="298"/>
    </location>
</feature>
<sequence>MQMTGQSYIYPSNYESGIIPLDTSFSNYVPNSLQQYTTPRMAVPTDFSMADSMFLPTSISPINTSQVRVSSNDPNIIEKKFISSAMLPGLKTTAEVANVGKQPSPKSNILPNMTTTSFSNRRSGNQTHQQQLSTHSHQQYPQTSMYSSTTNNTSVGEFSSSVIHGNHMMKDDCSPYSDPRHRLDDINNANSTNNTNTHDISFARVHSGAPIGKEDEERDKRDSFYPTTSTVNTMFLRQTTNMTLPQQQQQQHQHQHQQNHQQQQQSHHQALLPHPSLQNPPFLMYSAGYPPPPTPPPYVSHLDHSVLQKKNEGQPGLCSYRNVDQYQ</sequence>
<feature type="compositionally biased region" description="Basic and acidic residues" evidence="1">
    <location>
        <begin position="169"/>
        <end position="185"/>
    </location>
</feature>
<reference evidence="3" key="1">
    <citation type="submission" date="2015-06" db="EMBL/GenBank/DDBJ databases">
        <title>Expansion of signal transduction pathways in fungi by whole-genome duplication.</title>
        <authorList>
            <consortium name="DOE Joint Genome Institute"/>
            <person name="Corrochano L.M."/>
            <person name="Kuo A."/>
            <person name="Marcet-Houben M."/>
            <person name="Polaino S."/>
            <person name="Salamov A."/>
            <person name="Villalobos J.M."/>
            <person name="Alvarez M.I."/>
            <person name="Avalos J."/>
            <person name="Benito E.P."/>
            <person name="Benoit I."/>
            <person name="Burger G."/>
            <person name="Camino L.P."/>
            <person name="Canovas D."/>
            <person name="Cerda-Olmedo E."/>
            <person name="Cheng J.-F."/>
            <person name="Dominguez A."/>
            <person name="Elias M."/>
            <person name="Eslava A.P."/>
            <person name="Glaser F."/>
            <person name="Grimwood J."/>
            <person name="Gutierrez G."/>
            <person name="Heitman J."/>
            <person name="Henrissat B."/>
            <person name="Iturriaga E.A."/>
            <person name="Lang B.F."/>
            <person name="Lavin J.L."/>
            <person name="Lee S."/>
            <person name="Li W."/>
            <person name="Lindquist E."/>
            <person name="Lopez-Garcia S."/>
            <person name="Luque E.M."/>
            <person name="Marcos A.T."/>
            <person name="Martin J."/>
            <person name="McCluskey K."/>
            <person name="Medina H.R."/>
            <person name="Miralles-Duran A."/>
            <person name="Miyazaki A."/>
            <person name="Munoz-Torres E."/>
            <person name="Oguiza J.A."/>
            <person name="Ohm R."/>
            <person name="Olmedo M."/>
            <person name="Orejas M."/>
            <person name="Ortiz-Castellanos L."/>
            <person name="Pisabarro A.G."/>
            <person name="Rodriguez-Romero J."/>
            <person name="Ruiz-Herrera J."/>
            <person name="Ruiz-Vazquez R."/>
            <person name="Sanz C."/>
            <person name="Schackwitz W."/>
            <person name="Schmutz J."/>
            <person name="Shahriari M."/>
            <person name="Shelest E."/>
            <person name="Silva-Franco F."/>
            <person name="Soanes D."/>
            <person name="Syed K."/>
            <person name="Tagua V.G."/>
            <person name="Talbot N.J."/>
            <person name="Thon M."/>
            <person name="De vries R.P."/>
            <person name="Wiebenga A."/>
            <person name="Yadav J.S."/>
            <person name="Braun E.L."/>
            <person name="Baker S."/>
            <person name="Garre V."/>
            <person name="Horwitz B."/>
            <person name="Torres-Martinez S."/>
            <person name="Idnurm A."/>
            <person name="Herrera-Estrella A."/>
            <person name="Gabaldon T."/>
            <person name="Grigoriev I.V."/>
        </authorList>
    </citation>
    <scope>NUCLEOTIDE SEQUENCE [LARGE SCALE GENOMIC DNA]</scope>
    <source>
        <strain evidence="3">NRRL 1555(-)</strain>
    </source>
</reference>
<feature type="compositionally biased region" description="Low complexity" evidence="1">
    <location>
        <begin position="187"/>
        <end position="197"/>
    </location>
</feature>
<feature type="compositionally biased region" description="Low complexity" evidence="1">
    <location>
        <begin position="126"/>
        <end position="153"/>
    </location>
</feature>
<organism evidence="2 3">
    <name type="scientific">Phycomyces blakesleeanus (strain ATCC 8743b / DSM 1359 / FGSC 10004 / NBRC 33097 / NRRL 1555)</name>
    <dbReference type="NCBI Taxonomy" id="763407"/>
    <lineage>
        <taxon>Eukaryota</taxon>
        <taxon>Fungi</taxon>
        <taxon>Fungi incertae sedis</taxon>
        <taxon>Mucoromycota</taxon>
        <taxon>Mucoromycotina</taxon>
        <taxon>Mucoromycetes</taxon>
        <taxon>Mucorales</taxon>
        <taxon>Phycomycetaceae</taxon>
        <taxon>Phycomyces</taxon>
    </lineage>
</organism>
<feature type="region of interest" description="Disordered" evidence="1">
    <location>
        <begin position="169"/>
        <end position="228"/>
    </location>
</feature>
<proteinExistence type="predicted"/>
<feature type="region of interest" description="Disordered" evidence="1">
    <location>
        <begin position="243"/>
        <end position="300"/>
    </location>
</feature>
<feature type="compositionally biased region" description="Basic and acidic residues" evidence="1">
    <location>
        <begin position="212"/>
        <end position="223"/>
    </location>
</feature>
<dbReference type="RefSeq" id="XP_018287533.1">
    <property type="nucleotide sequence ID" value="XM_018436739.1"/>
</dbReference>